<keyword evidence="4" id="KW-1185">Reference proteome</keyword>
<evidence type="ECO:0000313" key="3">
    <source>
        <dbReference type="EMBL" id="SOD63627.1"/>
    </source>
</evidence>
<dbReference type="InterPro" id="IPR002397">
    <property type="entry name" value="Cyt_P450_B"/>
</dbReference>
<comment type="similarity">
    <text evidence="1">Belongs to the cytochrome P450 family.</text>
</comment>
<reference evidence="3 4" key="1">
    <citation type="submission" date="2017-09" db="EMBL/GenBank/DDBJ databases">
        <authorList>
            <person name="Ehlers B."/>
            <person name="Leendertz F.H."/>
        </authorList>
    </citation>
    <scope>NUCLEOTIDE SEQUENCE [LARGE SCALE GENOMIC DNA]</scope>
    <source>
        <strain evidence="3 4">CGMCC 4.7095</strain>
    </source>
</reference>
<feature type="compositionally biased region" description="Polar residues" evidence="2">
    <location>
        <begin position="1"/>
        <end position="12"/>
    </location>
</feature>
<dbReference type="InterPro" id="IPR036396">
    <property type="entry name" value="Cyt_P450_sf"/>
</dbReference>
<dbReference type="PRINTS" id="PR00359">
    <property type="entry name" value="BP450"/>
</dbReference>
<sequence>MTTPASPSSSPVGTRGFAPDAVPLSGERFHTDPHELYREMRQKHGPVVPIVLAGDIPAWLVIGYRELHQLLSDSELFSRDSALWNQWDNIPDDWPLLPMVGKQPSILYTTGEAHTRRVSVTNDALEAVDQIELRRIVERHADALVDRICGQGEAELIEDYAKLLPVLVLAQILGFPEEDGPALSQAMHDLVDGTERAIDGQQYMVNAMEQLVASRRERPGADVTSRMLATPRGLTDEEIVWDLMVNITSGHQPTADWMGNTLRLMLTDDRFAASFFGGRNSVAEAMREVLWEDAPSQIIAGRWASRDTRLADRHIKAGDLMVLGFQGANDDPQVRVHQHGGAGGMTGGNNAFFSFSHGEHRCPFPAVEIAEVIARTGIEVILDRLPDMDLSVPPASLVRRPSPWLRGMTALPVRFTPTPALGGQR</sequence>
<name>A0A286DY81_9ACTN</name>
<proteinExistence type="inferred from homology"/>
<dbReference type="PANTHER" id="PTHR46696:SF1">
    <property type="entry name" value="CYTOCHROME P450 YJIB-RELATED"/>
    <property type="match status" value="1"/>
</dbReference>
<accession>A0A286DY81</accession>
<evidence type="ECO:0000256" key="1">
    <source>
        <dbReference type="ARBA" id="ARBA00010617"/>
    </source>
</evidence>
<dbReference type="SUPFAM" id="SSF48264">
    <property type="entry name" value="Cytochrome P450"/>
    <property type="match status" value="1"/>
</dbReference>
<dbReference type="PANTHER" id="PTHR46696">
    <property type="entry name" value="P450, PUTATIVE (EUROFUNG)-RELATED"/>
    <property type="match status" value="1"/>
</dbReference>
<feature type="region of interest" description="Disordered" evidence="2">
    <location>
        <begin position="1"/>
        <end position="28"/>
    </location>
</feature>
<dbReference type="RefSeq" id="WP_245880634.1">
    <property type="nucleotide sequence ID" value="NZ_OCNE01000011.1"/>
</dbReference>
<evidence type="ECO:0000313" key="4">
    <source>
        <dbReference type="Proteomes" id="UP000219072"/>
    </source>
</evidence>
<dbReference type="GO" id="GO:0004497">
    <property type="term" value="F:monooxygenase activity"/>
    <property type="evidence" value="ECO:0007669"/>
    <property type="project" value="InterPro"/>
</dbReference>
<dbReference type="EMBL" id="OCNE01000011">
    <property type="protein sequence ID" value="SOD63627.1"/>
    <property type="molecule type" value="Genomic_DNA"/>
</dbReference>
<dbReference type="GO" id="GO:0016705">
    <property type="term" value="F:oxidoreductase activity, acting on paired donors, with incorporation or reduction of molecular oxygen"/>
    <property type="evidence" value="ECO:0007669"/>
    <property type="project" value="InterPro"/>
</dbReference>
<evidence type="ECO:0000256" key="2">
    <source>
        <dbReference type="SAM" id="MobiDB-lite"/>
    </source>
</evidence>
<protein>
    <submittedName>
        <fullName evidence="3">Cytochrome P450</fullName>
    </submittedName>
</protein>
<dbReference type="GO" id="GO:0005506">
    <property type="term" value="F:iron ion binding"/>
    <property type="evidence" value="ECO:0007669"/>
    <property type="project" value="InterPro"/>
</dbReference>
<organism evidence="3 4">
    <name type="scientific">Streptomyces zhaozhouensis</name>
    <dbReference type="NCBI Taxonomy" id="1300267"/>
    <lineage>
        <taxon>Bacteria</taxon>
        <taxon>Bacillati</taxon>
        <taxon>Actinomycetota</taxon>
        <taxon>Actinomycetes</taxon>
        <taxon>Kitasatosporales</taxon>
        <taxon>Streptomycetaceae</taxon>
        <taxon>Streptomyces</taxon>
    </lineage>
</organism>
<dbReference type="Proteomes" id="UP000219072">
    <property type="component" value="Unassembled WGS sequence"/>
</dbReference>
<dbReference type="CDD" id="cd20623">
    <property type="entry name" value="CYP_unk"/>
    <property type="match status" value="1"/>
</dbReference>
<dbReference type="AlphaFoldDB" id="A0A286DY81"/>
<gene>
    <name evidence="3" type="ORF">SAMN06297387_111176</name>
</gene>
<dbReference type="Gene3D" id="1.10.630.10">
    <property type="entry name" value="Cytochrome P450"/>
    <property type="match status" value="1"/>
</dbReference>
<dbReference type="GO" id="GO:0020037">
    <property type="term" value="F:heme binding"/>
    <property type="evidence" value="ECO:0007669"/>
    <property type="project" value="InterPro"/>
</dbReference>